<sequence>MVQEICALPIYGQKLENVASEQNVRTMAIVDTDIYPRKSADNQCSKTRTVYDVVVLKQMLQRMDKEQQLNDWCVHLNKTMHTSQRDSAVSTIRCLTMFYGFSCETFAAAVNFLDRFLFKMKVQPKYISVVAAACFYISAKFNEEAEEIPSASEISYLHGQTWKPSDLKRMEMVILEKLKWEIWPVTCPSLLKTLCDIISSLPNRHQSPILDSLLTNFEVCINYSSCAIFKSTTLALALIQHSVTEMNIQTFEMNQCLLWLHAVCQVQDSEFYECFCTVSGILDLYRSQPGRHPSCLKVPKPQIRMSLISRPSYYGCTDLPTIEESDSDMDGSNDEEDVFEVPKITDHTDGKLKSWSCCVLPERCVMCEIH</sequence>
<keyword evidence="1" id="KW-0195">Cyclin</keyword>
<evidence type="ECO:0000313" key="4">
    <source>
        <dbReference type="Proteomes" id="UP000242188"/>
    </source>
</evidence>
<dbReference type="Pfam" id="PF00134">
    <property type="entry name" value="Cyclin_N"/>
    <property type="match status" value="1"/>
</dbReference>
<organism evidence="3 4">
    <name type="scientific">Mizuhopecten yessoensis</name>
    <name type="common">Japanese scallop</name>
    <name type="synonym">Patinopecten yessoensis</name>
    <dbReference type="NCBI Taxonomy" id="6573"/>
    <lineage>
        <taxon>Eukaryota</taxon>
        <taxon>Metazoa</taxon>
        <taxon>Spiralia</taxon>
        <taxon>Lophotrochozoa</taxon>
        <taxon>Mollusca</taxon>
        <taxon>Bivalvia</taxon>
        <taxon>Autobranchia</taxon>
        <taxon>Pteriomorphia</taxon>
        <taxon>Pectinida</taxon>
        <taxon>Pectinoidea</taxon>
        <taxon>Pectinidae</taxon>
        <taxon>Mizuhopecten</taxon>
    </lineage>
</organism>
<dbReference type="PANTHER" id="PTHR10177">
    <property type="entry name" value="CYCLINS"/>
    <property type="match status" value="1"/>
</dbReference>
<dbReference type="STRING" id="6573.A0A210PJA8"/>
<dbReference type="InterPro" id="IPR039361">
    <property type="entry name" value="Cyclin"/>
</dbReference>
<evidence type="ECO:0000313" key="3">
    <source>
        <dbReference type="EMBL" id="OWF36570.1"/>
    </source>
</evidence>
<accession>A0A210PJA8</accession>
<dbReference type="SMART" id="SM00385">
    <property type="entry name" value="CYCLIN"/>
    <property type="match status" value="1"/>
</dbReference>
<protein>
    <submittedName>
        <fullName evidence="3">Cyclin-G1</fullName>
    </submittedName>
</protein>
<dbReference type="OrthoDB" id="769138at2759"/>
<proteinExistence type="inferred from homology"/>
<comment type="similarity">
    <text evidence="1">Belongs to the cyclin family.</text>
</comment>
<dbReference type="Proteomes" id="UP000242188">
    <property type="component" value="Unassembled WGS sequence"/>
</dbReference>
<name>A0A210PJA8_MIZYE</name>
<keyword evidence="4" id="KW-1185">Reference proteome</keyword>
<dbReference type="Gene3D" id="1.10.472.10">
    <property type="entry name" value="Cyclin-like"/>
    <property type="match status" value="2"/>
</dbReference>
<dbReference type="SUPFAM" id="SSF47954">
    <property type="entry name" value="Cyclin-like"/>
    <property type="match status" value="1"/>
</dbReference>
<dbReference type="InterPro" id="IPR006671">
    <property type="entry name" value="Cyclin_N"/>
</dbReference>
<evidence type="ECO:0000256" key="1">
    <source>
        <dbReference type="RuleBase" id="RU000383"/>
    </source>
</evidence>
<dbReference type="FunFam" id="1.10.472.10:FF:000006">
    <property type="entry name" value="Cyclin I"/>
    <property type="match status" value="1"/>
</dbReference>
<gene>
    <name evidence="3" type="ORF">KP79_PYT20441</name>
</gene>
<dbReference type="InterPro" id="IPR036915">
    <property type="entry name" value="Cyclin-like_sf"/>
</dbReference>
<dbReference type="InterPro" id="IPR013763">
    <property type="entry name" value="Cyclin-like_dom"/>
</dbReference>
<dbReference type="AlphaFoldDB" id="A0A210PJA8"/>
<reference evidence="3 4" key="1">
    <citation type="journal article" date="2017" name="Nat. Ecol. Evol.">
        <title>Scallop genome provides insights into evolution of bilaterian karyotype and development.</title>
        <authorList>
            <person name="Wang S."/>
            <person name="Zhang J."/>
            <person name="Jiao W."/>
            <person name="Li J."/>
            <person name="Xun X."/>
            <person name="Sun Y."/>
            <person name="Guo X."/>
            <person name="Huan P."/>
            <person name="Dong B."/>
            <person name="Zhang L."/>
            <person name="Hu X."/>
            <person name="Sun X."/>
            <person name="Wang J."/>
            <person name="Zhao C."/>
            <person name="Wang Y."/>
            <person name="Wang D."/>
            <person name="Huang X."/>
            <person name="Wang R."/>
            <person name="Lv J."/>
            <person name="Li Y."/>
            <person name="Zhang Z."/>
            <person name="Liu B."/>
            <person name="Lu W."/>
            <person name="Hui Y."/>
            <person name="Liang J."/>
            <person name="Zhou Z."/>
            <person name="Hou R."/>
            <person name="Li X."/>
            <person name="Liu Y."/>
            <person name="Li H."/>
            <person name="Ning X."/>
            <person name="Lin Y."/>
            <person name="Zhao L."/>
            <person name="Xing Q."/>
            <person name="Dou J."/>
            <person name="Li Y."/>
            <person name="Mao J."/>
            <person name="Guo H."/>
            <person name="Dou H."/>
            <person name="Li T."/>
            <person name="Mu C."/>
            <person name="Jiang W."/>
            <person name="Fu Q."/>
            <person name="Fu X."/>
            <person name="Miao Y."/>
            <person name="Liu J."/>
            <person name="Yu Q."/>
            <person name="Li R."/>
            <person name="Liao H."/>
            <person name="Li X."/>
            <person name="Kong Y."/>
            <person name="Jiang Z."/>
            <person name="Chourrout D."/>
            <person name="Li R."/>
            <person name="Bao Z."/>
        </authorList>
    </citation>
    <scope>NUCLEOTIDE SEQUENCE [LARGE SCALE GENOMIC DNA]</scope>
    <source>
        <strain evidence="3 4">PY_sf001</strain>
    </source>
</reference>
<comment type="caution">
    <text evidence="3">The sequence shown here is derived from an EMBL/GenBank/DDBJ whole genome shotgun (WGS) entry which is preliminary data.</text>
</comment>
<evidence type="ECO:0000259" key="2">
    <source>
        <dbReference type="SMART" id="SM00385"/>
    </source>
</evidence>
<dbReference type="EMBL" id="NEDP02076566">
    <property type="protein sequence ID" value="OWF36570.1"/>
    <property type="molecule type" value="Genomic_DNA"/>
</dbReference>
<feature type="domain" description="Cyclin-like" evidence="2">
    <location>
        <begin position="90"/>
        <end position="176"/>
    </location>
</feature>